<dbReference type="AlphaFoldDB" id="A0A8J6HJV5"/>
<evidence type="ECO:0000313" key="15">
    <source>
        <dbReference type="EMBL" id="KAH0815959.1"/>
    </source>
</evidence>
<comment type="caution">
    <text evidence="15">The sequence shown here is derived from an EMBL/GenBank/DDBJ whole genome shotgun (WGS) entry which is preliminary data.</text>
</comment>
<dbReference type="Proteomes" id="UP000719412">
    <property type="component" value="Unassembled WGS sequence"/>
</dbReference>
<dbReference type="PRINTS" id="PR00463">
    <property type="entry name" value="EP450I"/>
</dbReference>
<dbReference type="Gene3D" id="1.10.630.10">
    <property type="entry name" value="Cytochrome P450"/>
    <property type="match status" value="1"/>
</dbReference>
<evidence type="ECO:0000256" key="11">
    <source>
        <dbReference type="ARBA" id="ARBA00023033"/>
    </source>
</evidence>
<keyword evidence="12" id="KW-0472">Membrane</keyword>
<reference evidence="15" key="1">
    <citation type="journal article" date="2020" name="J Insects Food Feed">
        <title>The yellow mealworm (Tenebrio molitor) genome: a resource for the emerging insects as food and feed industry.</title>
        <authorList>
            <person name="Eriksson T."/>
            <person name="Andere A."/>
            <person name="Kelstrup H."/>
            <person name="Emery V."/>
            <person name="Picard C."/>
        </authorList>
    </citation>
    <scope>NUCLEOTIDE SEQUENCE</scope>
    <source>
        <strain evidence="15">Stoneville</strain>
        <tissue evidence="15">Whole head</tissue>
    </source>
</reference>
<dbReference type="InterPro" id="IPR001128">
    <property type="entry name" value="Cyt_P450"/>
</dbReference>
<evidence type="ECO:0000256" key="8">
    <source>
        <dbReference type="ARBA" id="ARBA00022848"/>
    </source>
</evidence>
<evidence type="ECO:0000256" key="7">
    <source>
        <dbReference type="ARBA" id="ARBA00022824"/>
    </source>
</evidence>
<reference evidence="15" key="2">
    <citation type="submission" date="2021-08" db="EMBL/GenBank/DDBJ databases">
        <authorList>
            <person name="Eriksson T."/>
        </authorList>
    </citation>
    <scope>NUCLEOTIDE SEQUENCE</scope>
    <source>
        <strain evidence="15">Stoneville</strain>
        <tissue evidence="15">Whole head</tissue>
    </source>
</reference>
<dbReference type="GO" id="GO:0005506">
    <property type="term" value="F:iron ion binding"/>
    <property type="evidence" value="ECO:0007669"/>
    <property type="project" value="InterPro"/>
</dbReference>
<dbReference type="GO" id="GO:0004497">
    <property type="term" value="F:monooxygenase activity"/>
    <property type="evidence" value="ECO:0007669"/>
    <property type="project" value="UniProtKB-KW"/>
</dbReference>
<keyword evidence="16" id="KW-1185">Reference proteome</keyword>
<dbReference type="PANTHER" id="PTHR24292">
    <property type="entry name" value="CYTOCHROME P450"/>
    <property type="match status" value="1"/>
</dbReference>
<gene>
    <name evidence="15" type="ORF">GEV33_006831</name>
</gene>
<dbReference type="InterPro" id="IPR036396">
    <property type="entry name" value="Cyt_P450_sf"/>
</dbReference>
<evidence type="ECO:0000256" key="12">
    <source>
        <dbReference type="ARBA" id="ARBA00023136"/>
    </source>
</evidence>
<dbReference type="PROSITE" id="PS00086">
    <property type="entry name" value="CYTOCHROME_P450"/>
    <property type="match status" value="1"/>
</dbReference>
<dbReference type="EMBL" id="JABDTM020022295">
    <property type="protein sequence ID" value="KAH0815959.1"/>
    <property type="molecule type" value="Genomic_DNA"/>
</dbReference>
<evidence type="ECO:0000256" key="5">
    <source>
        <dbReference type="ARBA" id="ARBA00022617"/>
    </source>
</evidence>
<proteinExistence type="inferred from homology"/>
<dbReference type="GO" id="GO:0020037">
    <property type="term" value="F:heme binding"/>
    <property type="evidence" value="ECO:0007669"/>
    <property type="project" value="InterPro"/>
</dbReference>
<evidence type="ECO:0000256" key="14">
    <source>
        <dbReference type="RuleBase" id="RU000461"/>
    </source>
</evidence>
<dbReference type="PANTHER" id="PTHR24292:SF100">
    <property type="entry name" value="CYTOCHROME P450 6A16, ISOFORM B-RELATED"/>
    <property type="match status" value="1"/>
</dbReference>
<dbReference type="SUPFAM" id="SSF48264">
    <property type="entry name" value="Cytochrome P450"/>
    <property type="match status" value="1"/>
</dbReference>
<dbReference type="Pfam" id="PF00067">
    <property type="entry name" value="p450"/>
    <property type="match status" value="1"/>
</dbReference>
<dbReference type="InterPro" id="IPR050476">
    <property type="entry name" value="Insect_CytP450_Detox"/>
</dbReference>
<name>A0A8J6HJV5_TENMO</name>
<evidence type="ECO:0008006" key="17">
    <source>
        <dbReference type="Google" id="ProtNLM"/>
    </source>
</evidence>
<keyword evidence="8" id="KW-0492">Microsome</keyword>
<comment type="subcellular location">
    <subcellularLocation>
        <location evidence="3">Endoplasmic reticulum membrane</location>
        <topology evidence="3">Peripheral membrane protein</topology>
    </subcellularLocation>
    <subcellularLocation>
        <location evidence="2">Microsome membrane</location>
        <topology evidence="2">Peripheral membrane protein</topology>
    </subcellularLocation>
</comment>
<dbReference type="InterPro" id="IPR017972">
    <property type="entry name" value="Cyt_P450_CS"/>
</dbReference>
<evidence type="ECO:0000313" key="16">
    <source>
        <dbReference type="Proteomes" id="UP000719412"/>
    </source>
</evidence>
<evidence type="ECO:0000256" key="1">
    <source>
        <dbReference type="ARBA" id="ARBA00001971"/>
    </source>
</evidence>
<evidence type="ECO:0000256" key="10">
    <source>
        <dbReference type="ARBA" id="ARBA00023004"/>
    </source>
</evidence>
<dbReference type="GO" id="GO:0016705">
    <property type="term" value="F:oxidoreductase activity, acting on paired donors, with incorporation or reduction of molecular oxygen"/>
    <property type="evidence" value="ECO:0007669"/>
    <property type="project" value="InterPro"/>
</dbReference>
<protein>
    <recommendedName>
        <fullName evidence="17">Cytochrome P450 monooxygenase</fullName>
    </recommendedName>
</protein>
<keyword evidence="9 14" id="KW-0560">Oxidoreductase</keyword>
<dbReference type="PRINTS" id="PR00385">
    <property type="entry name" value="P450"/>
</dbReference>
<sequence length="527" mass="60948">MTSLTHPTDNYTVMYAEEGRYSLGQQFEDFYKIFTSRGLKHGGVHVGIKPFYVPVDPELIKHVLQIDFQHFVNHGTFIDEVNDPLSAHLFSLEDAKWRNMRVKLTPTFTSGKMKMMFQTLVQCGVGMKELMDASAKNRIPIDIKDILCRYTTDAIGSIAFGLECNSLKDPDSVFRKYGKRVFEMDMRSQIKTLLQFALPHQVLKVFKFKQNKPDVEEFFMKAVKDTVEFREKNNVYRKDFMHLLIQLKNRGAVSDDGKVLNEEGRSEEKALTMNELTAQAFIFFLAGFETSSTTMTFALYEIARHPDIQEKLRQEINGMFEKHDDQLTYDGIMELTYMDKVLNETLRKYPPFPMILRKCSRDYTIPDTQITLKKGVNVGIPILGLHNDPKYYPNPEKFDPERFSEENKRSRPAFTWLPFGEGPRLCIGLRFAVLQSKIGLKLGNPVTGYKSGMFRGITNKSWLRLGLQCEPRETPTEAEKLRRRKADWSYVTSLFGYAARISGEVLQVFLRSKKKIEVKMFFSGTDR</sequence>
<evidence type="ECO:0000256" key="2">
    <source>
        <dbReference type="ARBA" id="ARBA00004174"/>
    </source>
</evidence>
<comment type="similarity">
    <text evidence="4 14">Belongs to the cytochrome P450 family.</text>
</comment>
<keyword evidence="5 13" id="KW-0349">Heme</keyword>
<dbReference type="InterPro" id="IPR002401">
    <property type="entry name" value="Cyt_P450_E_grp-I"/>
</dbReference>
<comment type="cofactor">
    <cofactor evidence="1 13">
        <name>heme</name>
        <dbReference type="ChEBI" id="CHEBI:30413"/>
    </cofactor>
</comment>
<evidence type="ECO:0000256" key="4">
    <source>
        <dbReference type="ARBA" id="ARBA00010617"/>
    </source>
</evidence>
<evidence type="ECO:0000256" key="6">
    <source>
        <dbReference type="ARBA" id="ARBA00022723"/>
    </source>
</evidence>
<keyword evidence="6 13" id="KW-0479">Metal-binding</keyword>
<organism evidence="15 16">
    <name type="scientific">Tenebrio molitor</name>
    <name type="common">Yellow mealworm beetle</name>
    <dbReference type="NCBI Taxonomy" id="7067"/>
    <lineage>
        <taxon>Eukaryota</taxon>
        <taxon>Metazoa</taxon>
        <taxon>Ecdysozoa</taxon>
        <taxon>Arthropoda</taxon>
        <taxon>Hexapoda</taxon>
        <taxon>Insecta</taxon>
        <taxon>Pterygota</taxon>
        <taxon>Neoptera</taxon>
        <taxon>Endopterygota</taxon>
        <taxon>Coleoptera</taxon>
        <taxon>Polyphaga</taxon>
        <taxon>Cucujiformia</taxon>
        <taxon>Tenebrionidae</taxon>
        <taxon>Tenebrio</taxon>
    </lineage>
</organism>
<evidence type="ECO:0000256" key="3">
    <source>
        <dbReference type="ARBA" id="ARBA00004406"/>
    </source>
</evidence>
<dbReference type="CDD" id="cd11056">
    <property type="entry name" value="CYP6-like"/>
    <property type="match status" value="1"/>
</dbReference>
<evidence type="ECO:0000256" key="9">
    <source>
        <dbReference type="ARBA" id="ARBA00023002"/>
    </source>
</evidence>
<keyword evidence="11 14" id="KW-0503">Monooxygenase</keyword>
<dbReference type="FunFam" id="1.10.630.10:FF:000042">
    <property type="entry name" value="Cytochrome P450"/>
    <property type="match status" value="1"/>
</dbReference>
<evidence type="ECO:0000256" key="13">
    <source>
        <dbReference type="PIRSR" id="PIRSR602401-1"/>
    </source>
</evidence>
<keyword evidence="10 13" id="KW-0408">Iron</keyword>
<feature type="binding site" description="axial binding residue" evidence="13">
    <location>
        <position position="426"/>
    </location>
    <ligand>
        <name>heme</name>
        <dbReference type="ChEBI" id="CHEBI:30413"/>
    </ligand>
    <ligandPart>
        <name>Fe</name>
        <dbReference type="ChEBI" id="CHEBI:18248"/>
    </ligandPart>
</feature>
<keyword evidence="7" id="KW-0256">Endoplasmic reticulum</keyword>
<dbReference type="GO" id="GO:0005789">
    <property type="term" value="C:endoplasmic reticulum membrane"/>
    <property type="evidence" value="ECO:0007669"/>
    <property type="project" value="UniProtKB-SubCell"/>
</dbReference>
<accession>A0A8J6HJV5</accession>